<dbReference type="EMBL" id="JAPESX010000967">
    <property type="protein sequence ID" value="KAJ8118982.1"/>
    <property type="molecule type" value="Genomic_DNA"/>
</dbReference>
<accession>A0ACC2IV32</accession>
<name>A0ACC2IV32_9PEZI</name>
<gene>
    <name evidence="1" type="ORF">ONZ43_g3882</name>
</gene>
<dbReference type="Proteomes" id="UP001153334">
    <property type="component" value="Unassembled WGS sequence"/>
</dbReference>
<organism evidence="1 2">
    <name type="scientific">Nemania bipapillata</name>
    <dbReference type="NCBI Taxonomy" id="110536"/>
    <lineage>
        <taxon>Eukaryota</taxon>
        <taxon>Fungi</taxon>
        <taxon>Dikarya</taxon>
        <taxon>Ascomycota</taxon>
        <taxon>Pezizomycotina</taxon>
        <taxon>Sordariomycetes</taxon>
        <taxon>Xylariomycetidae</taxon>
        <taxon>Xylariales</taxon>
        <taxon>Xylariaceae</taxon>
        <taxon>Nemania</taxon>
    </lineage>
</organism>
<keyword evidence="2" id="KW-1185">Reference proteome</keyword>
<protein>
    <submittedName>
        <fullName evidence="1">Uncharacterized protein</fullName>
    </submittedName>
</protein>
<evidence type="ECO:0000313" key="2">
    <source>
        <dbReference type="Proteomes" id="UP001153334"/>
    </source>
</evidence>
<reference evidence="1" key="1">
    <citation type="submission" date="2022-11" db="EMBL/GenBank/DDBJ databases">
        <title>Genome Sequence of Nemania bipapillata.</title>
        <authorList>
            <person name="Buettner E."/>
        </authorList>
    </citation>
    <scope>NUCLEOTIDE SEQUENCE</scope>
    <source>
        <strain evidence="1">CP14</strain>
    </source>
</reference>
<evidence type="ECO:0000313" key="1">
    <source>
        <dbReference type="EMBL" id="KAJ8118982.1"/>
    </source>
</evidence>
<sequence length="239" mass="25781">MSQYQLDGFALVVGAAGGIGEEVAYAFVEAGVRGVLVADINPSALEQVAKKAQSLATNPSCRCISISVDVTDIKSVENMVAFAEKEFGRIDYCVNAAGIDTSKYIPLDQTDPDDFDRVMDINVKGVFLVIRAVAKLMKSQDPKILDLGRLGKRDVGRGSIVNVSSTMAVVAVQNKVSYATSKHAITGVTRAAVMDYKTVGIRTNQVCPIWGGSQQFRDQLSPMKLQRLVYIYVARAPLA</sequence>
<proteinExistence type="predicted"/>
<comment type="caution">
    <text evidence="1">The sequence shown here is derived from an EMBL/GenBank/DDBJ whole genome shotgun (WGS) entry which is preliminary data.</text>
</comment>